<name>A0ABS1TP49_9BACI</name>
<proteinExistence type="predicted"/>
<evidence type="ECO:0000313" key="1">
    <source>
        <dbReference type="EMBL" id="MBL4952031.1"/>
    </source>
</evidence>
<dbReference type="Proteomes" id="UP000623967">
    <property type="component" value="Unassembled WGS sequence"/>
</dbReference>
<comment type="caution">
    <text evidence="1">The sequence shown here is derived from an EMBL/GenBank/DDBJ whole genome shotgun (WGS) entry which is preliminary data.</text>
</comment>
<dbReference type="EMBL" id="JAESWB010000134">
    <property type="protein sequence ID" value="MBL4952031.1"/>
    <property type="molecule type" value="Genomic_DNA"/>
</dbReference>
<accession>A0ABS1TP49</accession>
<dbReference type="RefSeq" id="WP_202653311.1">
    <property type="nucleotide sequence ID" value="NZ_JAESWB010000134.1"/>
</dbReference>
<protein>
    <recommendedName>
        <fullName evidence="3">SPOR domain-containing protein</fullName>
    </recommendedName>
</protein>
<gene>
    <name evidence="1" type="ORF">JK635_07385</name>
</gene>
<sequence>MKFLLLGYLLDRNGQYLKEAELGEYATQQAAKDAIPHFQKEFTYFRIV</sequence>
<keyword evidence="2" id="KW-1185">Reference proteome</keyword>
<evidence type="ECO:0008006" key="3">
    <source>
        <dbReference type="Google" id="ProtNLM"/>
    </source>
</evidence>
<evidence type="ECO:0000313" key="2">
    <source>
        <dbReference type="Proteomes" id="UP000623967"/>
    </source>
</evidence>
<reference evidence="1 2" key="1">
    <citation type="submission" date="2021-01" db="EMBL/GenBank/DDBJ databases">
        <title>Genome public.</title>
        <authorList>
            <person name="Liu C."/>
            <person name="Sun Q."/>
        </authorList>
    </citation>
    <scope>NUCLEOTIDE SEQUENCE [LARGE SCALE GENOMIC DNA]</scope>
    <source>
        <strain evidence="1 2">YIM B02564</strain>
    </source>
</reference>
<organism evidence="1 2">
    <name type="scientific">Neobacillus paridis</name>
    <dbReference type="NCBI Taxonomy" id="2803862"/>
    <lineage>
        <taxon>Bacteria</taxon>
        <taxon>Bacillati</taxon>
        <taxon>Bacillota</taxon>
        <taxon>Bacilli</taxon>
        <taxon>Bacillales</taxon>
        <taxon>Bacillaceae</taxon>
        <taxon>Neobacillus</taxon>
    </lineage>
</organism>